<dbReference type="OrthoDB" id="5791190at2759"/>
<feature type="compositionally biased region" description="Polar residues" evidence="2">
    <location>
        <begin position="378"/>
        <end position="395"/>
    </location>
</feature>
<evidence type="ECO:0000259" key="3">
    <source>
        <dbReference type="PROSITE" id="PS50966"/>
    </source>
</evidence>
<name>A0A979FK12_HYAAZ</name>
<organism evidence="4 5">
    <name type="scientific">Hyalella azteca</name>
    <name type="common">Amphipod</name>
    <dbReference type="NCBI Taxonomy" id="294128"/>
    <lineage>
        <taxon>Eukaryota</taxon>
        <taxon>Metazoa</taxon>
        <taxon>Ecdysozoa</taxon>
        <taxon>Arthropoda</taxon>
        <taxon>Crustacea</taxon>
        <taxon>Multicrustacea</taxon>
        <taxon>Malacostraca</taxon>
        <taxon>Eumalacostraca</taxon>
        <taxon>Peracarida</taxon>
        <taxon>Amphipoda</taxon>
        <taxon>Senticaudata</taxon>
        <taxon>Talitrida</taxon>
        <taxon>Talitroidea</taxon>
        <taxon>Hyalellidae</taxon>
        <taxon>Hyalella</taxon>
    </lineage>
</organism>
<feature type="region of interest" description="Disordered" evidence="2">
    <location>
        <begin position="326"/>
        <end position="405"/>
    </location>
</feature>
<dbReference type="GeneID" id="125178192"/>
<dbReference type="KEGG" id="hazt:125178192"/>
<feature type="compositionally biased region" description="Polar residues" evidence="2">
    <location>
        <begin position="360"/>
        <end position="370"/>
    </location>
</feature>
<keyword evidence="1" id="KW-0479">Metal-binding</keyword>
<feature type="domain" description="SWIM-type" evidence="3">
    <location>
        <begin position="286"/>
        <end position="314"/>
    </location>
</feature>
<keyword evidence="1" id="KW-0863">Zinc-finger</keyword>
<protein>
    <submittedName>
        <fullName evidence="5">Uncharacterized protein LOC125178192</fullName>
    </submittedName>
</protein>
<evidence type="ECO:0000313" key="5">
    <source>
        <dbReference type="RefSeq" id="XP_047737331.1"/>
    </source>
</evidence>
<dbReference type="RefSeq" id="XP_047737331.1">
    <property type="nucleotide sequence ID" value="XM_047881375.1"/>
</dbReference>
<dbReference type="Pfam" id="PF10551">
    <property type="entry name" value="MULE"/>
    <property type="match status" value="1"/>
</dbReference>
<keyword evidence="1" id="KW-0862">Zinc</keyword>
<accession>A0A979FK12</accession>
<dbReference type="InterPro" id="IPR018289">
    <property type="entry name" value="MULE_transposase_dom"/>
</dbReference>
<evidence type="ECO:0000256" key="1">
    <source>
        <dbReference type="PROSITE-ProRule" id="PRU00325"/>
    </source>
</evidence>
<dbReference type="GO" id="GO:0008270">
    <property type="term" value="F:zinc ion binding"/>
    <property type="evidence" value="ECO:0007669"/>
    <property type="project" value="UniProtKB-KW"/>
</dbReference>
<dbReference type="AlphaFoldDB" id="A0A979FK12"/>
<dbReference type="Proteomes" id="UP000694843">
    <property type="component" value="Unplaced"/>
</dbReference>
<feature type="compositionally biased region" description="Basic residues" evidence="2">
    <location>
        <begin position="333"/>
        <end position="345"/>
    </location>
</feature>
<dbReference type="PROSITE" id="PS50966">
    <property type="entry name" value="ZF_SWIM"/>
    <property type="match status" value="1"/>
</dbReference>
<evidence type="ECO:0000256" key="2">
    <source>
        <dbReference type="SAM" id="MobiDB-lite"/>
    </source>
</evidence>
<sequence>MGSLLSLSALSSMHCVTRSHMNYFFRRLVSLLPKINSPATVIVTDREKGIRNAIKNVIPDCHNLLCWNHIIKDVEHWVKKHKGSKEDEKCYTAYIRELLKCTSTVEFETVLAQSSLEWSQPFSSYFNNNLKADVESNIQGARELLGIAQSITTNVSEGVNTVLKRFNQWEEKSMDAMVLALFHLTNYFHMEMERGYANLGEWHLKEKHRDKAKKKKDLKFPLSIRDPSKIVDEIQSKKLTNFPKTKSPENLRTKEARAIHLADLGRVNLESKTGTFIVHGYNDVPNAVNLKKCLCSCKGGKNCVHILAASYAARIKAPNVTRPQFSLSDLSRKMHGKKKRGKKGPLTREEMDITPAPDSFLNTFNASQPETEAENNDRSSSQLQLSPIKNTSTPYQKKRDRKGEPVKIESFKENVLHSDVANPHFCHPAETCKGTDGINIDSLQTRSEKPIQEMALFLAGLHEAHSHHRFDLNVWRGYKPDDLPRQSNSDD</sequence>
<proteinExistence type="predicted"/>
<evidence type="ECO:0000313" key="4">
    <source>
        <dbReference type="Proteomes" id="UP000694843"/>
    </source>
</evidence>
<dbReference type="Pfam" id="PF04434">
    <property type="entry name" value="SWIM"/>
    <property type="match status" value="1"/>
</dbReference>
<gene>
    <name evidence="5" type="primary">LOC125178192</name>
</gene>
<keyword evidence="4" id="KW-1185">Reference proteome</keyword>
<dbReference type="InterPro" id="IPR007527">
    <property type="entry name" value="Znf_SWIM"/>
</dbReference>
<reference evidence="5" key="1">
    <citation type="submission" date="2025-08" db="UniProtKB">
        <authorList>
            <consortium name="RefSeq"/>
        </authorList>
    </citation>
    <scope>IDENTIFICATION</scope>
    <source>
        <tissue evidence="5">Whole organism</tissue>
    </source>
</reference>